<evidence type="ECO:0000256" key="5">
    <source>
        <dbReference type="RuleBase" id="RU367021"/>
    </source>
</evidence>
<dbReference type="CDD" id="cd03357">
    <property type="entry name" value="LbH_MAT_GAT"/>
    <property type="match status" value="1"/>
</dbReference>
<dbReference type="eggNOG" id="COG0110">
    <property type="taxonomic scope" value="Bacteria"/>
</dbReference>
<keyword evidence="2 5" id="KW-0808">Transferase</keyword>
<evidence type="ECO:0000256" key="4">
    <source>
        <dbReference type="ARBA" id="ARBA00023315"/>
    </source>
</evidence>
<evidence type="ECO:0000256" key="2">
    <source>
        <dbReference type="ARBA" id="ARBA00022679"/>
    </source>
</evidence>
<dbReference type="InterPro" id="IPR018357">
    <property type="entry name" value="Hexapep_transf_CS"/>
</dbReference>
<organism evidence="7 8">
    <name type="scientific">Megasphaera vaginalis</name>
    <name type="common">ex Srinivasan et al. 2021</name>
    <dbReference type="NCBI Taxonomy" id="1111454"/>
    <lineage>
        <taxon>Bacteria</taxon>
        <taxon>Bacillati</taxon>
        <taxon>Bacillota</taxon>
        <taxon>Negativicutes</taxon>
        <taxon>Veillonellales</taxon>
        <taxon>Veillonellaceae</taxon>
        <taxon>Megasphaera</taxon>
    </lineage>
</organism>
<dbReference type="RefSeq" id="WP_023053657.1">
    <property type="nucleotide sequence ID" value="NZ_AWXA01000032.1"/>
</dbReference>
<gene>
    <name evidence="7" type="primary">maa</name>
    <name evidence="7" type="ORF">HMPREF1250_0375</name>
</gene>
<dbReference type="OrthoDB" id="9801697at2"/>
<reference evidence="7 8" key="1">
    <citation type="submission" date="2013-09" db="EMBL/GenBank/DDBJ databases">
        <authorList>
            <person name="Durkin A.S."/>
            <person name="Haft D.R."/>
            <person name="McCorrison J."/>
            <person name="Torralba M."/>
            <person name="Gillis M."/>
            <person name="Haft D.H."/>
            <person name="Methe B."/>
            <person name="Sutton G."/>
            <person name="Nelson K.E."/>
        </authorList>
    </citation>
    <scope>NUCLEOTIDE SEQUENCE [LARGE SCALE GENOMIC DNA]</scope>
    <source>
        <strain evidence="7 8">BV3C16-1</strain>
    </source>
</reference>
<dbReference type="EMBL" id="AWXA01000032">
    <property type="protein sequence ID" value="ERT59697.1"/>
    <property type="molecule type" value="Genomic_DNA"/>
</dbReference>
<dbReference type="SUPFAM" id="SSF51161">
    <property type="entry name" value="Trimeric LpxA-like enzymes"/>
    <property type="match status" value="1"/>
</dbReference>
<dbReference type="FunFam" id="2.160.10.10:FF:000025">
    <property type="entry name" value="Hexapeptide-repeat containing-acetyltransferase"/>
    <property type="match status" value="1"/>
</dbReference>
<proteinExistence type="inferred from homology"/>
<dbReference type="InterPro" id="IPR011004">
    <property type="entry name" value="Trimer_LpxA-like_sf"/>
</dbReference>
<dbReference type="Pfam" id="PF00132">
    <property type="entry name" value="Hexapep"/>
    <property type="match status" value="1"/>
</dbReference>
<dbReference type="PANTHER" id="PTHR43017:SF1">
    <property type="entry name" value="ACETYLTRANSFERASE YJL218W-RELATED"/>
    <property type="match status" value="1"/>
</dbReference>
<dbReference type="PATRIC" id="fig|1111454.3.peg.1174"/>
<evidence type="ECO:0000256" key="3">
    <source>
        <dbReference type="ARBA" id="ARBA00022737"/>
    </source>
</evidence>
<keyword evidence="3" id="KW-0677">Repeat</keyword>
<comment type="caution">
    <text evidence="7">The sequence shown here is derived from an EMBL/GenBank/DDBJ whole genome shotgun (WGS) entry which is preliminary data.</text>
</comment>
<dbReference type="InterPro" id="IPR001451">
    <property type="entry name" value="Hexapep"/>
</dbReference>
<dbReference type="SMART" id="SM01266">
    <property type="entry name" value="Mac"/>
    <property type="match status" value="1"/>
</dbReference>
<dbReference type="GO" id="GO:0008870">
    <property type="term" value="F:galactoside O-acetyltransferase activity"/>
    <property type="evidence" value="ECO:0007669"/>
    <property type="project" value="TreeGrafter"/>
</dbReference>
<name>U7UJV5_9FIRM</name>
<dbReference type="STRING" id="1111454.HMPREF1250_0375"/>
<accession>U7UJV5</accession>
<keyword evidence="8" id="KW-1185">Reference proteome</keyword>
<evidence type="ECO:0000256" key="1">
    <source>
        <dbReference type="ARBA" id="ARBA00007274"/>
    </source>
</evidence>
<evidence type="ECO:0000259" key="6">
    <source>
        <dbReference type="SMART" id="SM01266"/>
    </source>
</evidence>
<keyword evidence="4 5" id="KW-0012">Acyltransferase</keyword>
<dbReference type="Pfam" id="PF12464">
    <property type="entry name" value="Mac"/>
    <property type="match status" value="1"/>
</dbReference>
<dbReference type="InterPro" id="IPR039369">
    <property type="entry name" value="LacA-like"/>
</dbReference>
<dbReference type="Proteomes" id="UP000017090">
    <property type="component" value="Unassembled WGS sequence"/>
</dbReference>
<dbReference type="Gene3D" id="2.160.10.10">
    <property type="entry name" value="Hexapeptide repeat proteins"/>
    <property type="match status" value="1"/>
</dbReference>
<sequence>MTERERMEAGKLYVPQGEELRRLYDRAKKLTGVINNPLEHDEERRKANFRELFGAIGERFWIAPPFYCDYGYTIHIGDGFAANYGCVIIDVAAVTIGNNVLLGPQVGIYTAGHPLAAAVRRRGLEFGRPVVIGDDVWIGGHSTVNPGVTIGSNVVIGSGSVVTRDIPDQVVAAGNSCRVLRPLTAADEAYWQQLADRYGADG</sequence>
<feature type="domain" description="Maltose/galactoside acetyltransferase" evidence="6">
    <location>
        <begin position="4"/>
        <end position="58"/>
    </location>
</feature>
<dbReference type="PANTHER" id="PTHR43017">
    <property type="entry name" value="GALACTOSIDE O-ACETYLTRANSFERASE"/>
    <property type="match status" value="1"/>
</dbReference>
<evidence type="ECO:0000313" key="7">
    <source>
        <dbReference type="EMBL" id="ERT59697.1"/>
    </source>
</evidence>
<dbReference type="InterPro" id="IPR024688">
    <property type="entry name" value="Mac_dom"/>
</dbReference>
<protein>
    <recommendedName>
        <fullName evidence="5">Acetyltransferase</fullName>
        <ecNumber evidence="5">2.3.1.-</ecNumber>
    </recommendedName>
</protein>
<dbReference type="EC" id="2.3.1.-" evidence="5"/>
<comment type="similarity">
    <text evidence="1 5">Belongs to the transferase hexapeptide repeat family.</text>
</comment>
<dbReference type="AlphaFoldDB" id="U7UJV5"/>
<dbReference type="PROSITE" id="PS00101">
    <property type="entry name" value="HEXAPEP_TRANSFERASES"/>
    <property type="match status" value="1"/>
</dbReference>
<evidence type="ECO:0000313" key="8">
    <source>
        <dbReference type="Proteomes" id="UP000017090"/>
    </source>
</evidence>